<evidence type="ECO:0000259" key="9">
    <source>
        <dbReference type="SMART" id="SM00451"/>
    </source>
</evidence>
<dbReference type="NCBIfam" id="TIGR00174">
    <property type="entry name" value="miaA"/>
    <property type="match status" value="1"/>
</dbReference>
<dbReference type="InterPro" id="IPR013087">
    <property type="entry name" value="Znf_C2H2_type"/>
</dbReference>
<gene>
    <name evidence="10" type="ORF">B0A49_10488</name>
</gene>
<organism evidence="10 11">
    <name type="scientific">Cryomyces minteri</name>
    <dbReference type="NCBI Taxonomy" id="331657"/>
    <lineage>
        <taxon>Eukaryota</taxon>
        <taxon>Fungi</taxon>
        <taxon>Dikarya</taxon>
        <taxon>Ascomycota</taxon>
        <taxon>Pezizomycotina</taxon>
        <taxon>Dothideomycetes</taxon>
        <taxon>Dothideomycetes incertae sedis</taxon>
        <taxon>Cryomyces</taxon>
    </lineage>
</organism>
<dbReference type="PANTHER" id="PTHR11088:SF89">
    <property type="entry name" value="TRNA DIMETHYLALLYLTRANSFERASE"/>
    <property type="match status" value="1"/>
</dbReference>
<dbReference type="InterPro" id="IPR027417">
    <property type="entry name" value="P-loop_NTPase"/>
</dbReference>
<sequence>MARQAPANPLVAIIGATGTGKSQLAVDIAVRFNGEIINGDAMQLYHGLPIITNKISVKERKGIPHHLLGCIGLEEQTWTVTSFVSEALKVIDEIRSRGKLPILVGGTHYYTQALLFKDALVKDGQNQNQSEESFEDMPKRWPELEESTEKILEKLQEVDPVMANRWHPNDRRKIQRSLEIYFETGKKASDIYEEQKLRRQDSPLSDHDVSNASIKKEPSTASRVRFSTLIFWVHASQDTLRDRLDDRVDTMLKAGLLKEIDDLEAFLQAQVQAGHTVDQGKGIWVSIGYKEFKRHHQSRQRGDMDSLALSKLYTEAVEQMKAATRQYAKRQVRWIRSKLLSALIDAEAKDYLMPLDGTDLRLWDAKVEGPATDLTKRFLAGVALPNSTQVSDVAEELLKLKEQDRSSASKHLWMKKTCDVCNVTGTTEIQWTQHIKSRAHRKAVSKFNAREYASVSRTTTDPVPCRKTREKNSTQLKDFTAVVK</sequence>
<dbReference type="InterPro" id="IPR030666">
    <property type="entry name" value="IPP_transferase_euk"/>
</dbReference>
<dbReference type="InterPro" id="IPR039657">
    <property type="entry name" value="Dimethylallyltransferase"/>
</dbReference>
<dbReference type="EMBL" id="NAJN01001927">
    <property type="protein sequence ID" value="TKA59910.1"/>
    <property type="molecule type" value="Genomic_DNA"/>
</dbReference>
<name>A0A4U0WB83_9PEZI</name>
<comment type="function">
    <text evidence="6">Catalyzes the transfer of a dimethylallyl group onto the adenine at position 37.</text>
</comment>
<dbReference type="Gene3D" id="3.30.160.60">
    <property type="entry name" value="Classic Zinc Finger"/>
    <property type="match status" value="1"/>
</dbReference>
<dbReference type="Gene3D" id="3.40.50.300">
    <property type="entry name" value="P-loop containing nucleotide triphosphate hydrolases"/>
    <property type="match status" value="1"/>
</dbReference>
<dbReference type="PANTHER" id="PTHR11088">
    <property type="entry name" value="TRNA DIMETHYLALLYLTRANSFERASE"/>
    <property type="match status" value="1"/>
</dbReference>
<dbReference type="PIRSF" id="PIRSF039110">
    <property type="entry name" value="IPP_transferase"/>
    <property type="match status" value="1"/>
</dbReference>
<keyword evidence="6 7" id="KW-0819">tRNA processing</keyword>
<accession>A0A4U0WB83</accession>
<keyword evidence="4" id="KW-0479">Metal-binding</keyword>
<evidence type="ECO:0000256" key="2">
    <source>
        <dbReference type="ARBA" id="ARBA00022679"/>
    </source>
</evidence>
<protein>
    <recommendedName>
        <fullName evidence="6 7">tRNA dimethylallyltransferase</fullName>
        <ecNumber evidence="6 7">2.5.1.75</ecNumber>
    </recommendedName>
</protein>
<keyword evidence="4" id="KW-0862">Zinc</keyword>
<keyword evidence="5 6" id="KW-0067">ATP-binding</keyword>
<evidence type="ECO:0000256" key="4">
    <source>
        <dbReference type="ARBA" id="ARBA00022771"/>
    </source>
</evidence>
<dbReference type="Gene3D" id="1.10.20.140">
    <property type="match status" value="1"/>
</dbReference>
<dbReference type="Pfam" id="PF12874">
    <property type="entry name" value="zf-met"/>
    <property type="match status" value="1"/>
</dbReference>
<keyword evidence="6" id="KW-0963">Cytoplasm</keyword>
<evidence type="ECO:0000256" key="3">
    <source>
        <dbReference type="ARBA" id="ARBA00022741"/>
    </source>
</evidence>
<proteinExistence type="inferred from homology"/>
<evidence type="ECO:0000256" key="1">
    <source>
        <dbReference type="ARBA" id="ARBA00005842"/>
    </source>
</evidence>
<dbReference type="GO" id="GO:0003676">
    <property type="term" value="F:nucleic acid binding"/>
    <property type="evidence" value="ECO:0007669"/>
    <property type="project" value="InterPro"/>
</dbReference>
<keyword evidence="4" id="KW-0863">Zinc-finger</keyword>
<evidence type="ECO:0000256" key="6">
    <source>
        <dbReference type="PIRNR" id="PIRNR039110"/>
    </source>
</evidence>
<dbReference type="AlphaFoldDB" id="A0A4U0WB83"/>
<evidence type="ECO:0000256" key="8">
    <source>
        <dbReference type="RuleBase" id="RU003785"/>
    </source>
</evidence>
<dbReference type="OrthoDB" id="775260at2759"/>
<dbReference type="SUPFAM" id="SSF57667">
    <property type="entry name" value="beta-beta-alpha zinc fingers"/>
    <property type="match status" value="1"/>
</dbReference>
<dbReference type="Proteomes" id="UP000308768">
    <property type="component" value="Unassembled WGS sequence"/>
</dbReference>
<dbReference type="SUPFAM" id="SSF52540">
    <property type="entry name" value="P-loop containing nucleoside triphosphate hydrolases"/>
    <property type="match status" value="2"/>
</dbReference>
<comment type="caution">
    <text evidence="10">The sequence shown here is derived from an EMBL/GenBank/DDBJ whole genome shotgun (WGS) entry which is preliminary data.</text>
</comment>
<dbReference type="GO" id="GO:0005739">
    <property type="term" value="C:mitochondrion"/>
    <property type="evidence" value="ECO:0007669"/>
    <property type="project" value="TreeGrafter"/>
</dbReference>
<dbReference type="GO" id="GO:0005524">
    <property type="term" value="F:ATP binding"/>
    <property type="evidence" value="ECO:0007669"/>
    <property type="project" value="UniProtKB-UniRule"/>
</dbReference>
<comment type="catalytic activity">
    <reaction evidence="6 7">
        <text>adenosine(37) in tRNA + dimethylallyl diphosphate = N(6)-dimethylallyladenosine(37) in tRNA + diphosphate</text>
        <dbReference type="Rhea" id="RHEA:26482"/>
        <dbReference type="Rhea" id="RHEA-COMP:10162"/>
        <dbReference type="Rhea" id="RHEA-COMP:10375"/>
        <dbReference type="ChEBI" id="CHEBI:33019"/>
        <dbReference type="ChEBI" id="CHEBI:57623"/>
        <dbReference type="ChEBI" id="CHEBI:74411"/>
        <dbReference type="ChEBI" id="CHEBI:74415"/>
        <dbReference type="EC" id="2.5.1.75"/>
    </reaction>
</comment>
<evidence type="ECO:0000313" key="11">
    <source>
        <dbReference type="Proteomes" id="UP000308768"/>
    </source>
</evidence>
<evidence type="ECO:0000313" key="10">
    <source>
        <dbReference type="EMBL" id="TKA59910.1"/>
    </source>
</evidence>
<dbReference type="EC" id="2.5.1.75" evidence="6 7"/>
<keyword evidence="3 6" id="KW-0547">Nucleotide-binding</keyword>
<dbReference type="GO" id="GO:0052381">
    <property type="term" value="F:tRNA dimethylallyltransferase activity"/>
    <property type="evidence" value="ECO:0007669"/>
    <property type="project" value="UniProtKB-UniRule"/>
</dbReference>
<dbReference type="InterPro" id="IPR018022">
    <property type="entry name" value="IPT"/>
</dbReference>
<keyword evidence="11" id="KW-1185">Reference proteome</keyword>
<dbReference type="SMART" id="SM00451">
    <property type="entry name" value="ZnF_U1"/>
    <property type="match status" value="1"/>
</dbReference>
<dbReference type="GO" id="GO:0008270">
    <property type="term" value="F:zinc ion binding"/>
    <property type="evidence" value="ECO:0007669"/>
    <property type="project" value="UniProtKB-KW"/>
</dbReference>
<dbReference type="HAMAP" id="MF_00185">
    <property type="entry name" value="IPP_trans"/>
    <property type="match status" value="1"/>
</dbReference>
<dbReference type="STRING" id="331657.A0A4U0WB83"/>
<reference evidence="10 11" key="1">
    <citation type="submission" date="2017-03" db="EMBL/GenBank/DDBJ databases">
        <title>Genomes of endolithic fungi from Antarctica.</title>
        <authorList>
            <person name="Coleine C."/>
            <person name="Masonjones S."/>
            <person name="Stajich J.E."/>
        </authorList>
    </citation>
    <scope>NUCLEOTIDE SEQUENCE [LARGE SCALE GENOMIC DNA]</scope>
    <source>
        <strain evidence="10 11">CCFEE 5187</strain>
    </source>
</reference>
<evidence type="ECO:0000256" key="7">
    <source>
        <dbReference type="RuleBase" id="RU003783"/>
    </source>
</evidence>
<evidence type="ECO:0000256" key="5">
    <source>
        <dbReference type="ARBA" id="ARBA00022840"/>
    </source>
</evidence>
<dbReference type="InterPro" id="IPR036236">
    <property type="entry name" value="Znf_C2H2_sf"/>
</dbReference>
<dbReference type="InterPro" id="IPR003604">
    <property type="entry name" value="Matrin/U1-like-C_Znf_C2H2"/>
</dbReference>
<feature type="domain" description="U1-type" evidence="9">
    <location>
        <begin position="413"/>
        <end position="447"/>
    </location>
</feature>
<keyword evidence="2 6" id="KW-0808">Transferase</keyword>
<dbReference type="GO" id="GO:0006400">
    <property type="term" value="P:tRNA modification"/>
    <property type="evidence" value="ECO:0007669"/>
    <property type="project" value="TreeGrafter"/>
</dbReference>
<dbReference type="Pfam" id="PF01715">
    <property type="entry name" value="IPPT"/>
    <property type="match status" value="1"/>
</dbReference>
<comment type="similarity">
    <text evidence="1 6 8">Belongs to the IPP transferase family.</text>
</comment>